<evidence type="ECO:0000256" key="1">
    <source>
        <dbReference type="ARBA" id="ARBA00022679"/>
    </source>
</evidence>
<dbReference type="InterPro" id="IPR000182">
    <property type="entry name" value="GNAT_dom"/>
</dbReference>
<gene>
    <name evidence="4" type="ORF">CLV30_107164</name>
</gene>
<evidence type="ECO:0000313" key="4">
    <source>
        <dbReference type="EMBL" id="PSL03683.1"/>
    </source>
</evidence>
<organism evidence="4 5">
    <name type="scientific">Haloactinopolyspora alba</name>
    <dbReference type="NCBI Taxonomy" id="648780"/>
    <lineage>
        <taxon>Bacteria</taxon>
        <taxon>Bacillati</taxon>
        <taxon>Actinomycetota</taxon>
        <taxon>Actinomycetes</taxon>
        <taxon>Jiangellales</taxon>
        <taxon>Jiangellaceae</taxon>
        <taxon>Haloactinopolyspora</taxon>
    </lineage>
</organism>
<dbReference type="PIRSF" id="PIRSF028520">
    <property type="entry name" value="UCP028520"/>
    <property type="match status" value="1"/>
</dbReference>
<name>A0A2P8E2K8_9ACTN</name>
<dbReference type="Proteomes" id="UP000243528">
    <property type="component" value="Unassembled WGS sequence"/>
</dbReference>
<dbReference type="GO" id="GO:0016747">
    <property type="term" value="F:acyltransferase activity, transferring groups other than amino-acyl groups"/>
    <property type="evidence" value="ECO:0007669"/>
    <property type="project" value="InterPro"/>
</dbReference>
<evidence type="ECO:0000256" key="2">
    <source>
        <dbReference type="ARBA" id="ARBA00023315"/>
    </source>
</evidence>
<proteinExistence type="predicted"/>
<dbReference type="EMBL" id="PYGE01000007">
    <property type="protein sequence ID" value="PSL03683.1"/>
    <property type="molecule type" value="Genomic_DNA"/>
</dbReference>
<keyword evidence="2" id="KW-0012">Acyltransferase</keyword>
<comment type="caution">
    <text evidence="4">The sequence shown here is derived from an EMBL/GenBank/DDBJ whole genome shotgun (WGS) entry which is preliminary data.</text>
</comment>
<dbReference type="InterPro" id="IPR016181">
    <property type="entry name" value="Acyl_CoA_acyltransferase"/>
</dbReference>
<dbReference type="PROSITE" id="PS51186">
    <property type="entry name" value="GNAT"/>
    <property type="match status" value="1"/>
</dbReference>
<dbReference type="SUPFAM" id="SSF55729">
    <property type="entry name" value="Acyl-CoA N-acyltransferases (Nat)"/>
    <property type="match status" value="1"/>
</dbReference>
<reference evidence="4 5" key="1">
    <citation type="submission" date="2018-03" db="EMBL/GenBank/DDBJ databases">
        <title>Genomic Encyclopedia of Archaeal and Bacterial Type Strains, Phase II (KMG-II): from individual species to whole genera.</title>
        <authorList>
            <person name="Goeker M."/>
        </authorList>
    </citation>
    <scope>NUCLEOTIDE SEQUENCE [LARGE SCALE GENOMIC DNA]</scope>
    <source>
        <strain evidence="4 5">DSM 45211</strain>
    </source>
</reference>
<dbReference type="Pfam" id="PF00583">
    <property type="entry name" value="Acetyltransf_1"/>
    <property type="match status" value="1"/>
</dbReference>
<dbReference type="InterPro" id="IPR016890">
    <property type="entry name" value="UCP028520"/>
</dbReference>
<protein>
    <recommendedName>
        <fullName evidence="3">N-acetyltransferase domain-containing protein</fullName>
    </recommendedName>
</protein>
<dbReference type="CDD" id="cd04301">
    <property type="entry name" value="NAT_SF"/>
    <property type="match status" value="1"/>
</dbReference>
<dbReference type="PANTHER" id="PTHR43877:SF2">
    <property type="entry name" value="AMINOALKYLPHOSPHONATE N-ACETYLTRANSFERASE-RELATED"/>
    <property type="match status" value="1"/>
</dbReference>
<dbReference type="AlphaFoldDB" id="A0A2P8E2K8"/>
<dbReference type="PANTHER" id="PTHR43877">
    <property type="entry name" value="AMINOALKYLPHOSPHONATE N-ACETYLTRANSFERASE-RELATED-RELATED"/>
    <property type="match status" value="1"/>
</dbReference>
<evidence type="ECO:0000259" key="3">
    <source>
        <dbReference type="PROSITE" id="PS51186"/>
    </source>
</evidence>
<accession>A0A2P8E2K8</accession>
<dbReference type="Gene3D" id="3.40.630.30">
    <property type="match status" value="1"/>
</dbReference>
<evidence type="ECO:0000313" key="5">
    <source>
        <dbReference type="Proteomes" id="UP000243528"/>
    </source>
</evidence>
<sequence>MEIPYPGPVTHLLRPPQPADVPALLKLNNDHAVELSELTPDEFRVLLGIAWRVRVADDAAAMVIALDQDSDSDGQNFSWFRRRYDRFVYVDRVVVSPAARGKGLARTLYDDVITAAGAEGHTLLCAEVNLEPPNPASDAFHAAMGFAEVGRSELDGHEKSVRYFVRELGADTP</sequence>
<keyword evidence="1" id="KW-0808">Transferase</keyword>
<dbReference type="InterPro" id="IPR050832">
    <property type="entry name" value="Bact_Acetyltransf"/>
</dbReference>
<keyword evidence="5" id="KW-1185">Reference proteome</keyword>
<feature type="domain" description="N-acetyltransferase" evidence="3">
    <location>
        <begin position="11"/>
        <end position="166"/>
    </location>
</feature>